<feature type="compositionally biased region" description="Acidic residues" evidence="1">
    <location>
        <begin position="276"/>
        <end position="290"/>
    </location>
</feature>
<feature type="compositionally biased region" description="Acidic residues" evidence="1">
    <location>
        <begin position="342"/>
        <end position="375"/>
    </location>
</feature>
<reference evidence="2 3" key="1">
    <citation type="submission" date="2018-04" db="EMBL/GenBank/DDBJ databases">
        <title>Novel Campyloabacter and Helicobacter Species and Strains.</title>
        <authorList>
            <person name="Mannion A.J."/>
            <person name="Shen Z."/>
            <person name="Fox J.G."/>
        </authorList>
    </citation>
    <scope>NUCLEOTIDE SEQUENCE [LARGE SCALE GENOMIC DNA]</scope>
    <source>
        <strain evidence="2 3">MIT 98-6070</strain>
    </source>
</reference>
<keyword evidence="3" id="KW-1185">Reference proteome</keyword>
<feature type="compositionally biased region" description="Acidic residues" evidence="1">
    <location>
        <begin position="398"/>
        <end position="407"/>
    </location>
</feature>
<feature type="compositionally biased region" description="Basic and acidic residues" evidence="1">
    <location>
        <begin position="380"/>
        <end position="397"/>
    </location>
</feature>
<protein>
    <recommendedName>
        <fullName evidence="4">Poly E-rich protein</fullName>
    </recommendedName>
</protein>
<feature type="compositionally biased region" description="Acidic residues" evidence="1">
    <location>
        <begin position="258"/>
        <end position="268"/>
    </location>
</feature>
<evidence type="ECO:0000313" key="2">
    <source>
        <dbReference type="EMBL" id="RDU61154.1"/>
    </source>
</evidence>
<feature type="compositionally biased region" description="Polar residues" evidence="1">
    <location>
        <begin position="473"/>
        <end position="482"/>
    </location>
</feature>
<proteinExistence type="predicted"/>
<evidence type="ECO:0000256" key="1">
    <source>
        <dbReference type="SAM" id="MobiDB-lite"/>
    </source>
</evidence>
<dbReference type="OrthoDB" id="5324656at2"/>
<feature type="compositionally biased region" description="Polar residues" evidence="1">
    <location>
        <begin position="145"/>
        <end position="165"/>
    </location>
</feature>
<feature type="region of interest" description="Disordered" evidence="1">
    <location>
        <begin position="213"/>
        <end position="490"/>
    </location>
</feature>
<organism evidence="2 3">
    <name type="scientific">Helicobacter marmotae</name>
    <dbReference type="NCBI Taxonomy" id="152490"/>
    <lineage>
        <taxon>Bacteria</taxon>
        <taxon>Pseudomonadati</taxon>
        <taxon>Campylobacterota</taxon>
        <taxon>Epsilonproteobacteria</taxon>
        <taxon>Campylobacterales</taxon>
        <taxon>Helicobacteraceae</taxon>
        <taxon>Helicobacter</taxon>
    </lineage>
</organism>
<evidence type="ECO:0008006" key="4">
    <source>
        <dbReference type="Google" id="ProtNLM"/>
    </source>
</evidence>
<feature type="region of interest" description="Disordered" evidence="1">
    <location>
        <begin position="550"/>
        <end position="580"/>
    </location>
</feature>
<name>A0A3D8I8Q2_9HELI</name>
<dbReference type="EMBL" id="NXLR01000001">
    <property type="protein sequence ID" value="RDU61154.1"/>
    <property type="molecule type" value="Genomic_DNA"/>
</dbReference>
<feature type="compositionally biased region" description="Polar residues" evidence="1">
    <location>
        <begin position="326"/>
        <end position="341"/>
    </location>
</feature>
<feature type="region of interest" description="Disordered" evidence="1">
    <location>
        <begin position="142"/>
        <end position="175"/>
    </location>
</feature>
<feature type="compositionally biased region" description="Polar residues" evidence="1">
    <location>
        <begin position="567"/>
        <end position="580"/>
    </location>
</feature>
<dbReference type="AlphaFoldDB" id="A0A3D8I8Q2"/>
<feature type="compositionally biased region" description="Basic and acidic residues" evidence="1">
    <location>
        <begin position="297"/>
        <end position="310"/>
    </location>
</feature>
<sequence>MKFLLINTNQIVQKLVEITAKKAGVELIKVTDLAQAGDLSQYDYVIIDDDCLLSNKKSSLEALKDKRKCLIYNKTAKRIEGFDEYVQKPFLPTSILDVFTKGLNYNPQGIINNDDIALDLEENLDDMLLDDSKDILSLDEEISPKQESTIEPQISTPPETSQVISNDEGEGKEDNMNETAQTLEDMSLENEDVGDMGLNLSLDDIDLSELEEPKIQDEPQSEPNEGTKEDLPNDEGEIHLDDLALGEETASETLGQENELEELEEENIDIQSQQPEIEESAASESIEENLNDILENESTKEEKDLEEISKETQNNDIALLDDNIDSELSQLDNIEKSQNTTDELEGLDNLDDDFSLDDLDDIPELEHLETEDEPQSEPNEGTKEDLPNDEGEIHLDDLDPILDETLESLDNKAEQNLDEATIQEAQKIDEETASETLGQENELEELEEENIDIQSQQPEIEESAVSEDLASIEDSTSSSQDTPLELPTDGLLENDLLDDIEPISLDIGTKPVLDKDQVNEVSLALNALDVSKKEDFASLKEPDIAHALGEELELSQLEESPTPPQEQNPQPKQIEQNEQNTSEEFVKNMITNSIQSSISSLHSNNFKSMLDGLEVTINISFKDKSK</sequence>
<feature type="compositionally biased region" description="Basic and acidic residues" evidence="1">
    <location>
        <begin position="225"/>
        <end position="242"/>
    </location>
</feature>
<dbReference type="Proteomes" id="UP000256599">
    <property type="component" value="Unassembled WGS sequence"/>
</dbReference>
<comment type="caution">
    <text evidence="2">The sequence shown here is derived from an EMBL/GenBank/DDBJ whole genome shotgun (WGS) entry which is preliminary data.</text>
</comment>
<feature type="compositionally biased region" description="Acidic residues" evidence="1">
    <location>
        <begin position="441"/>
        <end position="451"/>
    </location>
</feature>
<dbReference type="RefSeq" id="WP_104699108.1">
    <property type="nucleotide sequence ID" value="NZ_FZPP01000003.1"/>
</dbReference>
<evidence type="ECO:0000313" key="3">
    <source>
        <dbReference type="Proteomes" id="UP000256599"/>
    </source>
</evidence>
<gene>
    <name evidence="2" type="ORF">CQA63_01220</name>
</gene>
<accession>A0A3D8I8Q2</accession>